<protein>
    <submittedName>
        <fullName evidence="2">Uncharacterized protein</fullName>
    </submittedName>
</protein>
<dbReference type="AlphaFoldDB" id="A0A9W8DZ85"/>
<feature type="compositionally biased region" description="Low complexity" evidence="1">
    <location>
        <begin position="38"/>
        <end position="64"/>
    </location>
</feature>
<feature type="compositionally biased region" description="Polar residues" evidence="1">
    <location>
        <begin position="431"/>
        <end position="443"/>
    </location>
</feature>
<dbReference type="Proteomes" id="UP001150569">
    <property type="component" value="Unassembled WGS sequence"/>
</dbReference>
<proteinExistence type="predicted"/>
<feature type="compositionally biased region" description="Basic and acidic residues" evidence="1">
    <location>
        <begin position="122"/>
        <end position="132"/>
    </location>
</feature>
<dbReference type="EMBL" id="JANBPT010000224">
    <property type="protein sequence ID" value="KAJ1925411.1"/>
    <property type="molecule type" value="Genomic_DNA"/>
</dbReference>
<keyword evidence="3" id="KW-1185">Reference proteome</keyword>
<feature type="region of interest" description="Disordered" evidence="1">
    <location>
        <begin position="1"/>
        <end position="200"/>
    </location>
</feature>
<feature type="compositionally biased region" description="Low complexity" evidence="1">
    <location>
        <begin position="1"/>
        <end position="10"/>
    </location>
</feature>
<comment type="caution">
    <text evidence="2">The sequence shown here is derived from an EMBL/GenBank/DDBJ whole genome shotgun (WGS) entry which is preliminary data.</text>
</comment>
<name>A0A9W8DZ85_9FUNG</name>
<accession>A0A9W8DZ85</accession>
<evidence type="ECO:0000313" key="2">
    <source>
        <dbReference type="EMBL" id="KAJ1925411.1"/>
    </source>
</evidence>
<feature type="compositionally biased region" description="Basic and acidic residues" evidence="1">
    <location>
        <begin position="89"/>
        <end position="100"/>
    </location>
</feature>
<feature type="compositionally biased region" description="Low complexity" evidence="1">
    <location>
        <begin position="187"/>
        <end position="200"/>
    </location>
</feature>
<reference evidence="2" key="1">
    <citation type="submission" date="2022-07" db="EMBL/GenBank/DDBJ databases">
        <title>Phylogenomic reconstructions and comparative analyses of Kickxellomycotina fungi.</title>
        <authorList>
            <person name="Reynolds N.K."/>
            <person name="Stajich J.E."/>
            <person name="Barry K."/>
            <person name="Grigoriev I.V."/>
            <person name="Crous P."/>
            <person name="Smith M.E."/>
        </authorList>
    </citation>
    <scope>NUCLEOTIDE SEQUENCE</scope>
    <source>
        <strain evidence="2">RSA 861</strain>
    </source>
</reference>
<evidence type="ECO:0000256" key="1">
    <source>
        <dbReference type="SAM" id="MobiDB-lite"/>
    </source>
</evidence>
<evidence type="ECO:0000313" key="3">
    <source>
        <dbReference type="Proteomes" id="UP001150569"/>
    </source>
</evidence>
<sequence>MATGSPSKTTRSSRRRTRPPSPTAASTRRGRRKPNPPALATPNAAAIDNTPSHSARAAPSSRNSETPPEDSPGANSRRRRPDPVKILFTRRESELGEADRSPVALETEGASSKNPAVIASPSDRDESRRSSDPEPSPPPSERIRPTAPSPPSPPPSRTKVTFQCHKLPVSAFSSIPRSATAAPGDETAPNDSTTTDSSTPAVTALTKLTAHLGAIKPMLNEFDVVSDQILKTITQTIDDLVDAHEAEVTAVLGPDEAQRGTAPLPRELRRKQIQVKAQIYAINELWRFLEGMLMEASDLADTCHATQRALKLTQRNRAELRRRLVIRAEVRAGLEGECRRLQGLRDRVAAREKERSEDERWLNSWRELGRASQTVASPSWTSQLSTVAHEAPSFANTTYLLNRTARFLGIPPSSTLSQVPAGSVPAGGPLSFSSGDQGSSRTASEPDVRLAGTNRWLRACAEALRGL</sequence>
<feature type="compositionally biased region" description="Pro residues" evidence="1">
    <location>
        <begin position="147"/>
        <end position="156"/>
    </location>
</feature>
<dbReference type="OrthoDB" id="5578378at2759"/>
<gene>
    <name evidence="2" type="ORF">IWQ60_004572</name>
</gene>
<feature type="region of interest" description="Disordered" evidence="1">
    <location>
        <begin position="416"/>
        <end position="447"/>
    </location>
</feature>
<organism evidence="2 3">
    <name type="scientific">Tieghemiomyces parasiticus</name>
    <dbReference type="NCBI Taxonomy" id="78921"/>
    <lineage>
        <taxon>Eukaryota</taxon>
        <taxon>Fungi</taxon>
        <taxon>Fungi incertae sedis</taxon>
        <taxon>Zoopagomycota</taxon>
        <taxon>Kickxellomycotina</taxon>
        <taxon>Dimargaritomycetes</taxon>
        <taxon>Dimargaritales</taxon>
        <taxon>Dimargaritaceae</taxon>
        <taxon>Tieghemiomyces</taxon>
    </lineage>
</organism>